<evidence type="ECO:0000256" key="11">
    <source>
        <dbReference type="ARBA" id="ARBA00023136"/>
    </source>
</evidence>
<dbReference type="GO" id="GO:0009055">
    <property type="term" value="F:electron transfer activity"/>
    <property type="evidence" value="ECO:0007669"/>
    <property type="project" value="InterPro"/>
</dbReference>
<evidence type="ECO:0000256" key="12">
    <source>
        <dbReference type="ARBA" id="ARBA00025912"/>
    </source>
</evidence>
<dbReference type="GO" id="GO:0005886">
    <property type="term" value="C:plasma membrane"/>
    <property type="evidence" value="ECO:0007669"/>
    <property type="project" value="TreeGrafter"/>
</dbReference>
<keyword evidence="6" id="KW-0349">Heme</keyword>
<reference evidence="14 15" key="1">
    <citation type="submission" date="2020-07" db="EMBL/GenBank/DDBJ databases">
        <title>Genomic Encyclopedia of Type Strains, Phase IV (KMG-V): Genome sequencing to study the core and pangenomes of soil and plant-associated prokaryotes.</title>
        <authorList>
            <person name="Whitman W."/>
        </authorList>
    </citation>
    <scope>NUCLEOTIDE SEQUENCE [LARGE SCALE GENOMIC DNA]</scope>
    <source>
        <strain evidence="14 15">SAS40</strain>
    </source>
</reference>
<dbReference type="Gene3D" id="1.20.1300.10">
    <property type="entry name" value="Fumarate reductase/succinate dehydrogenase, transmembrane subunit"/>
    <property type="match status" value="1"/>
</dbReference>
<comment type="caution">
    <text evidence="14">The sequence shown here is derived from an EMBL/GenBank/DDBJ whole genome shotgun (WGS) entry which is preliminary data.</text>
</comment>
<gene>
    <name evidence="14" type="ORF">FHW18_003689</name>
</gene>
<dbReference type="CDD" id="cd03499">
    <property type="entry name" value="SQR_TypeC_SdhC"/>
    <property type="match status" value="1"/>
</dbReference>
<keyword evidence="11 13" id="KW-0472">Membrane</keyword>
<comment type="similarity">
    <text evidence="4">Belongs to the cytochrome b560 family.</text>
</comment>
<dbReference type="GO" id="GO:0006099">
    <property type="term" value="P:tricarboxylic acid cycle"/>
    <property type="evidence" value="ECO:0007669"/>
    <property type="project" value="InterPro"/>
</dbReference>
<sequence>MPIAPRLRQVSFHGLVTFPEVVMSDSAAKPRPQFRNLTFGQLATYRLPLAGKLSILHRITGFLLFLALPLILLPFFERSLISEIGFADFAEFATNPIVKVVLLILIWAYLHHFCAGIRYLLLDVHIGLEKASAARSAAIVFAVSLLLTAVFGLKLFGVF</sequence>
<proteinExistence type="inferred from homology"/>
<dbReference type="AlphaFoldDB" id="A0A7Y9LPF7"/>
<dbReference type="Pfam" id="PF01127">
    <property type="entry name" value="Sdh_cyt"/>
    <property type="match status" value="1"/>
</dbReference>
<dbReference type="SUPFAM" id="SSF81343">
    <property type="entry name" value="Fumarate reductase respiratory complex transmembrane subunits"/>
    <property type="match status" value="1"/>
</dbReference>
<accession>A0A7Y9LPF7</accession>
<evidence type="ECO:0000256" key="4">
    <source>
        <dbReference type="ARBA" id="ARBA00007244"/>
    </source>
</evidence>
<feature type="transmembrane region" description="Helical" evidence="13">
    <location>
        <begin position="96"/>
        <end position="121"/>
    </location>
</feature>
<evidence type="ECO:0000313" key="14">
    <source>
        <dbReference type="EMBL" id="NYE84418.1"/>
    </source>
</evidence>
<keyword evidence="8" id="KW-0479">Metal-binding</keyword>
<evidence type="ECO:0000256" key="13">
    <source>
        <dbReference type="SAM" id="Phobius"/>
    </source>
</evidence>
<evidence type="ECO:0000256" key="3">
    <source>
        <dbReference type="ARBA" id="ARBA00004370"/>
    </source>
</evidence>
<evidence type="ECO:0000313" key="15">
    <source>
        <dbReference type="Proteomes" id="UP000542125"/>
    </source>
</evidence>
<evidence type="ECO:0000256" key="10">
    <source>
        <dbReference type="ARBA" id="ARBA00023004"/>
    </source>
</evidence>
<dbReference type="InterPro" id="IPR000701">
    <property type="entry name" value="SuccDH_FuR_B_TM-su"/>
</dbReference>
<keyword evidence="15" id="KW-1185">Reference proteome</keyword>
<dbReference type="PANTHER" id="PTHR10978:SF5">
    <property type="entry name" value="SUCCINATE DEHYDROGENASE CYTOCHROME B560 SUBUNIT, MITOCHONDRIAL"/>
    <property type="match status" value="1"/>
</dbReference>
<dbReference type="EMBL" id="JACBYR010000001">
    <property type="protein sequence ID" value="NYE84418.1"/>
    <property type="molecule type" value="Genomic_DNA"/>
</dbReference>
<dbReference type="InterPro" id="IPR014314">
    <property type="entry name" value="Succ_DH_cytb556"/>
</dbReference>
<keyword evidence="10" id="KW-0408">Iron</keyword>
<organism evidence="14 15">
    <name type="scientific">Pigmentiphaga litoralis</name>
    <dbReference type="NCBI Taxonomy" id="516702"/>
    <lineage>
        <taxon>Bacteria</taxon>
        <taxon>Pseudomonadati</taxon>
        <taxon>Pseudomonadota</taxon>
        <taxon>Betaproteobacteria</taxon>
        <taxon>Burkholderiales</taxon>
        <taxon>Alcaligenaceae</taxon>
        <taxon>Pigmentiphaga</taxon>
    </lineage>
</organism>
<dbReference type="Proteomes" id="UP000542125">
    <property type="component" value="Unassembled WGS sequence"/>
</dbReference>
<evidence type="ECO:0000256" key="9">
    <source>
        <dbReference type="ARBA" id="ARBA00022989"/>
    </source>
</evidence>
<evidence type="ECO:0000256" key="8">
    <source>
        <dbReference type="ARBA" id="ARBA00022723"/>
    </source>
</evidence>
<evidence type="ECO:0000256" key="7">
    <source>
        <dbReference type="ARBA" id="ARBA00022692"/>
    </source>
</evidence>
<evidence type="ECO:0000256" key="2">
    <source>
        <dbReference type="ARBA" id="ARBA00004050"/>
    </source>
</evidence>
<evidence type="ECO:0000256" key="6">
    <source>
        <dbReference type="ARBA" id="ARBA00022617"/>
    </source>
</evidence>
<name>A0A7Y9LPF7_9BURK</name>
<comment type="subunit">
    <text evidence="12">Part of an enzyme complex containing four subunits: a flavoprotein, an iron-sulfur protein, plus two membrane-anchoring proteins, SdhC and SdhD. The complex can form homotrimers.</text>
</comment>
<evidence type="ECO:0000256" key="5">
    <source>
        <dbReference type="ARBA" id="ARBA00020076"/>
    </source>
</evidence>
<comment type="cofactor">
    <cofactor evidence="1">
        <name>heme</name>
        <dbReference type="ChEBI" id="CHEBI:30413"/>
    </cofactor>
</comment>
<comment type="function">
    <text evidence="2">Membrane-anchoring subunit of succinate dehydrogenase (SDH).</text>
</comment>
<dbReference type="GO" id="GO:0046872">
    <property type="term" value="F:metal ion binding"/>
    <property type="evidence" value="ECO:0007669"/>
    <property type="project" value="UniProtKB-KW"/>
</dbReference>
<dbReference type="PANTHER" id="PTHR10978">
    <property type="entry name" value="SUCCINATE DEHYDROGENASE CYTOCHROME B560 SUBUNIT"/>
    <property type="match status" value="1"/>
</dbReference>
<feature type="transmembrane region" description="Helical" evidence="13">
    <location>
        <begin position="133"/>
        <end position="156"/>
    </location>
</feature>
<feature type="transmembrane region" description="Helical" evidence="13">
    <location>
        <begin position="55"/>
        <end position="76"/>
    </location>
</feature>
<keyword evidence="7 13" id="KW-0812">Transmembrane</keyword>
<dbReference type="InterPro" id="IPR034804">
    <property type="entry name" value="SQR/QFR_C/D"/>
</dbReference>
<evidence type="ECO:0000256" key="1">
    <source>
        <dbReference type="ARBA" id="ARBA00001971"/>
    </source>
</evidence>
<dbReference type="NCBIfam" id="TIGR02970">
    <property type="entry name" value="succ_dehyd_cytB"/>
    <property type="match status" value="1"/>
</dbReference>
<protein>
    <recommendedName>
        <fullName evidence="5">Succinate dehydrogenase cytochrome b556 subunit</fullName>
    </recommendedName>
</protein>
<keyword evidence="9 13" id="KW-1133">Transmembrane helix</keyword>
<comment type="subcellular location">
    <subcellularLocation>
        <location evidence="3">Membrane</location>
    </subcellularLocation>
</comment>